<keyword evidence="6" id="KW-1185">Reference proteome</keyword>
<name>A0ABR8XAW3_9BACL</name>
<evidence type="ECO:0000313" key="5">
    <source>
        <dbReference type="EMBL" id="MBD8026462.1"/>
    </source>
</evidence>
<dbReference type="CDD" id="cd19481">
    <property type="entry name" value="RecA-like_protease"/>
    <property type="match status" value="1"/>
</dbReference>
<dbReference type="InterPro" id="IPR027417">
    <property type="entry name" value="P-loop_NTPase"/>
</dbReference>
<proteinExistence type="inferred from homology"/>
<feature type="domain" description="AAA+ ATPase" evidence="4">
    <location>
        <begin position="90"/>
        <end position="222"/>
    </location>
</feature>
<dbReference type="InterPro" id="IPR003959">
    <property type="entry name" value="ATPase_AAA_core"/>
</dbReference>
<dbReference type="EMBL" id="JACSQA010000007">
    <property type="protein sequence ID" value="MBD8026462.1"/>
    <property type="molecule type" value="Genomic_DNA"/>
</dbReference>
<evidence type="ECO:0000256" key="3">
    <source>
        <dbReference type="ARBA" id="ARBA00022840"/>
    </source>
</evidence>
<evidence type="ECO:0000313" key="6">
    <source>
        <dbReference type="Proteomes" id="UP000640930"/>
    </source>
</evidence>
<dbReference type="InterPro" id="IPR050221">
    <property type="entry name" value="26S_Proteasome_ATPase"/>
</dbReference>
<dbReference type="Pfam" id="PF00004">
    <property type="entry name" value="AAA"/>
    <property type="match status" value="1"/>
</dbReference>
<evidence type="ECO:0000259" key="4">
    <source>
        <dbReference type="SMART" id="SM00382"/>
    </source>
</evidence>
<dbReference type="SUPFAM" id="SSF52540">
    <property type="entry name" value="P-loop containing nucleoside triphosphate hydrolases"/>
    <property type="match status" value="1"/>
</dbReference>
<dbReference type="PANTHER" id="PTHR23073">
    <property type="entry name" value="26S PROTEASOME REGULATORY SUBUNIT"/>
    <property type="match status" value="1"/>
</dbReference>
<protein>
    <submittedName>
        <fullName evidence="5">AAA family ATPase</fullName>
    </submittedName>
</protein>
<keyword evidence="3" id="KW-0067">ATP-binding</keyword>
<sequence>MRKIKKESPNISEELAEIIANYNAGASLTRSLGVNSPPIDKDSFNSLVNIQDPALFDETIILDNEVEEIIKRFFKEREMAPKLLSNGIKPPNSLLLYGPPGVGKTMLAKYVSANLTLPLITLDLSSAISSYLGKTGQNLKKVLDYGKESPSVLLLDEFDAVAKRRDDPTDLGELKRIVNVLLKELEEWPNHSIIIAATNHPEFLDSAIWRRFDLKIEMPFPSEEQRYKLWNMRFNNEIVAIQESVLRGVAKSVEKVTPSDIKQISDKVLRQIIIDEIEPVSALINNLKDFVSGDHKGNFNKQMALALKQINNKISQAKIADILGISTSTVNHHLKSKNSEK</sequence>
<dbReference type="Proteomes" id="UP000640930">
    <property type="component" value="Unassembled WGS sequence"/>
</dbReference>
<gene>
    <name evidence="5" type="ORF">H9636_07290</name>
</gene>
<dbReference type="SMART" id="SM00382">
    <property type="entry name" value="AAA"/>
    <property type="match status" value="1"/>
</dbReference>
<evidence type="ECO:0000256" key="2">
    <source>
        <dbReference type="ARBA" id="ARBA00022741"/>
    </source>
</evidence>
<dbReference type="Gene3D" id="3.40.50.300">
    <property type="entry name" value="P-loop containing nucleotide triphosphate hydrolases"/>
    <property type="match status" value="1"/>
</dbReference>
<keyword evidence="2" id="KW-0547">Nucleotide-binding</keyword>
<dbReference type="InterPro" id="IPR003593">
    <property type="entry name" value="AAA+_ATPase"/>
</dbReference>
<accession>A0ABR8XAW3</accession>
<comment type="caution">
    <text evidence="5">The sequence shown here is derived from an EMBL/GenBank/DDBJ whole genome shotgun (WGS) entry which is preliminary data.</text>
</comment>
<comment type="similarity">
    <text evidence="1">Belongs to the AAA ATPase family.</text>
</comment>
<reference evidence="5 6" key="1">
    <citation type="submission" date="2020-08" db="EMBL/GenBank/DDBJ databases">
        <title>A Genomic Blueprint of the Chicken Gut Microbiome.</title>
        <authorList>
            <person name="Gilroy R."/>
            <person name="Ravi A."/>
            <person name="Getino M."/>
            <person name="Pursley I."/>
            <person name="Horton D.L."/>
            <person name="Alikhan N.-F."/>
            <person name="Baker D."/>
            <person name="Gharbi K."/>
            <person name="Hall N."/>
            <person name="Watson M."/>
            <person name="Adriaenssens E.M."/>
            <person name="Foster-Nyarko E."/>
            <person name="Jarju S."/>
            <person name="Secka A."/>
            <person name="Antonio M."/>
            <person name="Oren A."/>
            <person name="Chaudhuri R."/>
            <person name="La Ragione R.M."/>
            <person name="Hildebrand F."/>
            <person name="Pallen M.J."/>
        </authorList>
    </citation>
    <scope>NUCLEOTIDE SEQUENCE [LARGE SCALE GENOMIC DNA]</scope>
    <source>
        <strain evidence="5 6">Re31</strain>
    </source>
</reference>
<organism evidence="5 6">
    <name type="scientific">Ureibacillus galli</name>
    <dbReference type="NCBI Taxonomy" id="2762222"/>
    <lineage>
        <taxon>Bacteria</taxon>
        <taxon>Bacillati</taxon>
        <taxon>Bacillota</taxon>
        <taxon>Bacilli</taxon>
        <taxon>Bacillales</taxon>
        <taxon>Caryophanaceae</taxon>
        <taxon>Ureibacillus</taxon>
    </lineage>
</organism>
<evidence type="ECO:0000256" key="1">
    <source>
        <dbReference type="ARBA" id="ARBA00006914"/>
    </source>
</evidence>
<dbReference type="Pfam" id="PF13412">
    <property type="entry name" value="HTH_24"/>
    <property type="match status" value="1"/>
</dbReference>